<dbReference type="AlphaFoldDB" id="F3FRZ1"/>
<protein>
    <submittedName>
        <fullName evidence="1">Uncharacterized protein</fullName>
    </submittedName>
</protein>
<gene>
    <name evidence="1" type="ORF">PSYJA_30128</name>
</gene>
<dbReference type="EMBL" id="AEAH01001384">
    <property type="protein sequence ID" value="EGH32983.1"/>
    <property type="molecule type" value="Genomic_DNA"/>
</dbReference>
<reference evidence="1 2" key="1">
    <citation type="journal article" date="2011" name="PLoS Pathog.">
        <title>Dynamic evolution of pathogenicity revealed by sequencing and comparative genomics of 19 Pseudomonas syringae isolates.</title>
        <authorList>
            <person name="Baltrus D.A."/>
            <person name="Nishimura M.T."/>
            <person name="Romanchuk A."/>
            <person name="Chang J.H."/>
            <person name="Mukhtar M.S."/>
            <person name="Cherkis K."/>
            <person name="Roach J."/>
            <person name="Grant S.R."/>
            <person name="Jones C.D."/>
            <person name="Dangl J.L."/>
        </authorList>
    </citation>
    <scope>NUCLEOTIDE SEQUENCE [LARGE SCALE GENOMIC DNA]</scope>
    <source>
        <strain evidence="2">M301072PT</strain>
    </source>
</reference>
<proteinExistence type="predicted"/>
<organism evidence="1 2">
    <name type="scientific">Pseudomonas syringae pv. japonica str. M301072</name>
    <dbReference type="NCBI Taxonomy" id="629262"/>
    <lineage>
        <taxon>Bacteria</taxon>
        <taxon>Pseudomonadati</taxon>
        <taxon>Pseudomonadota</taxon>
        <taxon>Gammaproteobacteria</taxon>
        <taxon>Pseudomonadales</taxon>
        <taxon>Pseudomonadaceae</taxon>
        <taxon>Pseudomonas</taxon>
        <taxon>Pseudomonas syringae</taxon>
    </lineage>
</organism>
<accession>F3FRZ1</accession>
<dbReference type="Proteomes" id="UP000004471">
    <property type="component" value="Unassembled WGS sequence"/>
</dbReference>
<evidence type="ECO:0000313" key="2">
    <source>
        <dbReference type="Proteomes" id="UP000004471"/>
    </source>
</evidence>
<comment type="caution">
    <text evidence="1">The sequence shown here is derived from an EMBL/GenBank/DDBJ whole genome shotgun (WGS) entry which is preliminary data.</text>
</comment>
<sequence length="187" mass="20296">MMTASGPVFQPVSAVNLILVEQIGQALGQLIALAQIRVVGQEALQGLEVWLIDQRRQQAHQAPGQRGLVEQGRLGDLIRPQHHAIQRPHETAGQLDVDGGSDTTATVIFILSIFGQGQLQPLRNAVALHQSNLVFQGRQWISPHPGHNQTAQFIRAVALNHHEACTQRGCNGHACFLDGCVEPDAEP</sequence>
<name>F3FRZ1_PSESX</name>
<evidence type="ECO:0000313" key="1">
    <source>
        <dbReference type="EMBL" id="EGH32983.1"/>
    </source>
</evidence>
<dbReference type="HOGENOM" id="CLU_1446513_0_0_6"/>